<feature type="region of interest" description="Disordered" evidence="1">
    <location>
        <begin position="1004"/>
        <end position="1029"/>
    </location>
</feature>
<sequence length="1281" mass="144885">MALMLEDLNDGSYIPKLEHQPVFAFLPLRNYGLKFIIQADFVLPSSREEVDGDSPWNQWLLSEFPNLFVSAEVAFCSLPCFKENPAKGVSAFMSFVPLGGEVHGFFSCLPRMIISKLRMSNCLLLEGDNNEWVPPCKVLRNWTEQTRSLLPDSLIKEHLGVGYLNKDTVLSDPLSHALGIEECGPKILVQILTSICRAGSLKSMGFNWLSSLLDLLYLMSVSGTQSDVISSLGEIPFIPLLDGKYAAVSDGAIWLNTDNHGLESFGNLYPTLRIVNPILFSDSSVENITHMLYKLGVQRLSAHEVLKVHILPAISDEKVENLELMIEYLSFIMFHLESSCPECALDKEHILLELQNGALISTNHGYKRLSDVSIHFSKEFGNPIDMRKLINGTDMKWFEIDISYLNHPVYKTEMLKWRKFLLELGVTDFVKIYKVEKHISDIPHTVLNNMMLDDDCISSGSSMIIDYDSQELKNLLSHVSSNGDREMGKYLLEVLDTLWDEVFSDKLTGFCSINGQNKPFKSSVVRMLRSGQWLASSIDDKLHFPKDLFHNCETVHAVLGDNAPYAISKVNNVKLLNDIGLKNTLTLDDALSVLEVWRRSEKPFRASISQMSKFYTYIWNEMSLSKQKILEKLNSQDFIFVPYSFNSTHEVAPGSFLSPDEVYWHDSTGTMEQTRSTYPQFDRHMTHHSFSKMLCNVYPGLHYFFVKEFGVAEYPPLLSYLQSLLHLSTTSLPSQAAKTVFQVFQKWSDGLDAGFVSSDDINYLKEKMEDKEMRILPTVQDTWVSLHQSFGLICWCDDDELKKEFKNLSNVDFLFLGELDTKEKQMLADKISVLFHRLGIPSISEVVTREAIYYGPTDSSFKTSLVSWALPYAQRYIYNIHPNEYSEFKLSGVKNLNSLKIVVVEKLFYKNIIKKVGIESSKRYECSCLLQDNILYATSESDTHSLYMELSRYLVSRVPELPLANFLHMMTTMAESGSTEGQMELFITNSQKLLKLPTEESPWLISTSSPEEDKDTPTTSSGFSLDDSYPPKSTSAKKFGSNSSWPPVNWKTAPGFEYKLQTKAFTSGKMKGDVTEGFIEADADWIIEENPASTIPSVILDEHEATIDQTDFSTNMNVDIKGQPDHARNTVSSYTNAAGPHPSALNLIERDQLSLGTVTPQHVITGRTGELVAFKYFSSKVGENCVKWVNEVKESGLPYDIVVEGKDNKEYIEVKATSNARKDWFVITVREWQFAVEKGESFSIARVVLSEGKSAQITTYRNPLKLCQSGHLQLAILSSKQ</sequence>
<evidence type="ECO:0000256" key="1">
    <source>
        <dbReference type="SAM" id="MobiDB-lite"/>
    </source>
</evidence>
<dbReference type="Pfam" id="PF13020">
    <property type="entry name" value="NOV_C"/>
    <property type="match status" value="1"/>
</dbReference>
<dbReference type="PANTHER" id="PTHR32387:SF0">
    <property type="entry name" value="PROTEIN NO VEIN"/>
    <property type="match status" value="1"/>
</dbReference>
<dbReference type="GO" id="GO:0009793">
    <property type="term" value="P:embryo development ending in seed dormancy"/>
    <property type="evidence" value="ECO:0007669"/>
    <property type="project" value="TreeGrafter"/>
</dbReference>
<evidence type="ECO:0000313" key="3">
    <source>
        <dbReference type="EMBL" id="KAI7727539.1"/>
    </source>
</evidence>
<comment type="caution">
    <text evidence="3">The sequence shown here is derived from an EMBL/GenBank/DDBJ whole genome shotgun (WGS) entry which is preliminary data.</text>
</comment>
<dbReference type="Proteomes" id="UP001206925">
    <property type="component" value="Unassembled WGS sequence"/>
</dbReference>
<dbReference type="InterPro" id="IPR024975">
    <property type="entry name" value="NOV_C"/>
</dbReference>
<dbReference type="GO" id="GO:0005634">
    <property type="term" value="C:nucleus"/>
    <property type="evidence" value="ECO:0007669"/>
    <property type="project" value="TreeGrafter"/>
</dbReference>
<proteinExistence type="predicted"/>
<feature type="domain" description="Protein NO VEIN C-terminal" evidence="2">
    <location>
        <begin position="1169"/>
        <end position="1256"/>
    </location>
</feature>
<keyword evidence="4" id="KW-1185">Reference proteome</keyword>
<protein>
    <recommendedName>
        <fullName evidence="2">Protein NO VEIN C-terminal domain-containing protein</fullName>
    </recommendedName>
</protein>
<dbReference type="EMBL" id="JAMZMK010011356">
    <property type="protein sequence ID" value="KAI7727539.1"/>
    <property type="molecule type" value="Genomic_DNA"/>
</dbReference>
<dbReference type="GO" id="GO:0010305">
    <property type="term" value="P:leaf vascular tissue pattern formation"/>
    <property type="evidence" value="ECO:0007669"/>
    <property type="project" value="TreeGrafter"/>
</dbReference>
<dbReference type="PANTHER" id="PTHR32387">
    <property type="entry name" value="WU:FJ29H11"/>
    <property type="match status" value="1"/>
</dbReference>
<dbReference type="InterPro" id="IPR052957">
    <property type="entry name" value="Auxin_embryo_med"/>
</dbReference>
<reference evidence="3" key="1">
    <citation type="submission" date="2022-06" db="EMBL/GenBank/DDBJ databases">
        <title>Uncovering the hologenomic basis of an extraordinary plant invasion.</title>
        <authorList>
            <person name="Bieker V.C."/>
            <person name="Martin M.D."/>
            <person name="Gilbert T."/>
            <person name="Hodgins K."/>
            <person name="Battlay P."/>
            <person name="Petersen B."/>
            <person name="Wilson J."/>
        </authorList>
    </citation>
    <scope>NUCLEOTIDE SEQUENCE</scope>
    <source>
        <strain evidence="3">AA19_3_7</strain>
        <tissue evidence="3">Leaf</tissue>
    </source>
</reference>
<evidence type="ECO:0000313" key="4">
    <source>
        <dbReference type="Proteomes" id="UP001206925"/>
    </source>
</evidence>
<accession>A0AAD5G3L2</accession>
<organism evidence="3 4">
    <name type="scientific">Ambrosia artemisiifolia</name>
    <name type="common">Common ragweed</name>
    <dbReference type="NCBI Taxonomy" id="4212"/>
    <lineage>
        <taxon>Eukaryota</taxon>
        <taxon>Viridiplantae</taxon>
        <taxon>Streptophyta</taxon>
        <taxon>Embryophyta</taxon>
        <taxon>Tracheophyta</taxon>
        <taxon>Spermatophyta</taxon>
        <taxon>Magnoliopsida</taxon>
        <taxon>eudicotyledons</taxon>
        <taxon>Gunneridae</taxon>
        <taxon>Pentapetalae</taxon>
        <taxon>asterids</taxon>
        <taxon>campanulids</taxon>
        <taxon>Asterales</taxon>
        <taxon>Asteraceae</taxon>
        <taxon>Asteroideae</taxon>
        <taxon>Heliantheae alliance</taxon>
        <taxon>Heliantheae</taxon>
        <taxon>Ambrosia</taxon>
    </lineage>
</organism>
<name>A0AAD5G3L2_AMBAR</name>
<gene>
    <name evidence="3" type="ORF">M8C21_003843</name>
</gene>
<dbReference type="GO" id="GO:0048364">
    <property type="term" value="P:root development"/>
    <property type="evidence" value="ECO:0007669"/>
    <property type="project" value="TreeGrafter"/>
</dbReference>
<evidence type="ECO:0000259" key="2">
    <source>
        <dbReference type="Pfam" id="PF13020"/>
    </source>
</evidence>